<organism evidence="1 2">
    <name type="scientific">Pholiota conissans</name>
    <dbReference type="NCBI Taxonomy" id="109636"/>
    <lineage>
        <taxon>Eukaryota</taxon>
        <taxon>Fungi</taxon>
        <taxon>Dikarya</taxon>
        <taxon>Basidiomycota</taxon>
        <taxon>Agaricomycotina</taxon>
        <taxon>Agaricomycetes</taxon>
        <taxon>Agaricomycetidae</taxon>
        <taxon>Agaricales</taxon>
        <taxon>Agaricineae</taxon>
        <taxon>Strophariaceae</taxon>
        <taxon>Pholiota</taxon>
    </lineage>
</organism>
<protein>
    <submittedName>
        <fullName evidence="1">Uncharacterized protein</fullName>
    </submittedName>
</protein>
<name>A0A9P5YNF7_9AGAR</name>
<dbReference type="EMBL" id="MU155621">
    <property type="protein sequence ID" value="KAF9471794.1"/>
    <property type="molecule type" value="Genomic_DNA"/>
</dbReference>
<sequence length="127" mass="14316">MTVNPTTTASETQEERRNTGLSGWALFERFNAGWGHIGPSQKKLTPNAYVRFARTALLSFNLLSSMYIQAMIDDPHHRRPPPTIPLRALHPHPTPVALTVLPDAAGLDVVNKEKEVITCQQTHRRRR</sequence>
<keyword evidence="2" id="KW-1185">Reference proteome</keyword>
<gene>
    <name evidence="1" type="ORF">BDN70DRAFT_531187</name>
</gene>
<accession>A0A9P5YNF7</accession>
<evidence type="ECO:0000313" key="1">
    <source>
        <dbReference type="EMBL" id="KAF9471794.1"/>
    </source>
</evidence>
<comment type="caution">
    <text evidence="1">The sequence shown here is derived from an EMBL/GenBank/DDBJ whole genome shotgun (WGS) entry which is preliminary data.</text>
</comment>
<proteinExistence type="predicted"/>
<evidence type="ECO:0000313" key="2">
    <source>
        <dbReference type="Proteomes" id="UP000807469"/>
    </source>
</evidence>
<dbReference type="AlphaFoldDB" id="A0A9P5YNF7"/>
<reference evidence="1" key="1">
    <citation type="submission" date="2020-11" db="EMBL/GenBank/DDBJ databases">
        <authorList>
            <consortium name="DOE Joint Genome Institute"/>
            <person name="Ahrendt S."/>
            <person name="Riley R."/>
            <person name="Andreopoulos W."/>
            <person name="Labutti K."/>
            <person name="Pangilinan J."/>
            <person name="Ruiz-Duenas F.J."/>
            <person name="Barrasa J.M."/>
            <person name="Sanchez-Garcia M."/>
            <person name="Camarero S."/>
            <person name="Miyauchi S."/>
            <person name="Serrano A."/>
            <person name="Linde D."/>
            <person name="Babiker R."/>
            <person name="Drula E."/>
            <person name="Ayuso-Fernandez I."/>
            <person name="Pacheco R."/>
            <person name="Padilla G."/>
            <person name="Ferreira P."/>
            <person name="Barriuso J."/>
            <person name="Kellner H."/>
            <person name="Castanera R."/>
            <person name="Alfaro M."/>
            <person name="Ramirez L."/>
            <person name="Pisabarro A.G."/>
            <person name="Kuo A."/>
            <person name="Tritt A."/>
            <person name="Lipzen A."/>
            <person name="He G."/>
            <person name="Yan M."/>
            <person name="Ng V."/>
            <person name="Cullen D."/>
            <person name="Martin F."/>
            <person name="Rosso M.-N."/>
            <person name="Henrissat B."/>
            <person name="Hibbett D."/>
            <person name="Martinez A.T."/>
            <person name="Grigoriev I.V."/>
        </authorList>
    </citation>
    <scope>NUCLEOTIDE SEQUENCE</scope>
    <source>
        <strain evidence="1">CIRM-BRFM 674</strain>
    </source>
</reference>
<dbReference type="Proteomes" id="UP000807469">
    <property type="component" value="Unassembled WGS sequence"/>
</dbReference>